<dbReference type="PROSITE" id="PS00671">
    <property type="entry name" value="D_2_HYDROXYACID_DH_3"/>
    <property type="match status" value="1"/>
</dbReference>
<comment type="similarity">
    <text evidence="1 4">Belongs to the D-isomer specific 2-hydroxyacid dehydrogenase family.</text>
</comment>
<dbReference type="InterPro" id="IPR029753">
    <property type="entry name" value="D-isomer_DH_CS"/>
</dbReference>
<dbReference type="EMBL" id="BMGP01000001">
    <property type="protein sequence ID" value="GGF10517.1"/>
    <property type="molecule type" value="Genomic_DNA"/>
</dbReference>
<evidence type="ECO:0000313" key="8">
    <source>
        <dbReference type="Proteomes" id="UP000598775"/>
    </source>
</evidence>
<evidence type="ECO:0000256" key="2">
    <source>
        <dbReference type="ARBA" id="ARBA00023002"/>
    </source>
</evidence>
<keyword evidence="2 4" id="KW-0560">Oxidoreductase</keyword>
<dbReference type="Pfam" id="PF00389">
    <property type="entry name" value="2-Hacid_dh"/>
    <property type="match status" value="1"/>
</dbReference>
<dbReference type="Pfam" id="PF02826">
    <property type="entry name" value="2-Hacid_dh_C"/>
    <property type="match status" value="1"/>
</dbReference>
<dbReference type="InterPro" id="IPR036291">
    <property type="entry name" value="NAD(P)-bd_dom_sf"/>
</dbReference>
<gene>
    <name evidence="7" type="ORF">GCM10011399_00470</name>
</gene>
<name>A0A917B025_9MICO</name>
<keyword evidence="3" id="KW-0520">NAD</keyword>
<dbReference type="InterPro" id="IPR006140">
    <property type="entry name" value="D-isomer_DH_NAD-bd"/>
</dbReference>
<accession>A0A917B025</accession>
<evidence type="ECO:0000256" key="3">
    <source>
        <dbReference type="ARBA" id="ARBA00023027"/>
    </source>
</evidence>
<dbReference type="Gene3D" id="3.40.50.720">
    <property type="entry name" value="NAD(P)-binding Rossmann-like Domain"/>
    <property type="match status" value="2"/>
</dbReference>
<dbReference type="Proteomes" id="UP000598775">
    <property type="component" value="Unassembled WGS sequence"/>
</dbReference>
<evidence type="ECO:0000259" key="6">
    <source>
        <dbReference type="Pfam" id="PF02826"/>
    </source>
</evidence>
<keyword evidence="8" id="KW-1185">Reference proteome</keyword>
<evidence type="ECO:0000256" key="1">
    <source>
        <dbReference type="ARBA" id="ARBA00005854"/>
    </source>
</evidence>
<dbReference type="InterPro" id="IPR050857">
    <property type="entry name" value="D-2-hydroxyacid_DH"/>
</dbReference>
<feature type="domain" description="D-isomer specific 2-hydroxyacid dehydrogenase catalytic" evidence="5">
    <location>
        <begin position="36"/>
        <end position="319"/>
    </location>
</feature>
<reference evidence="7 8" key="1">
    <citation type="journal article" date="2014" name="Int. J. Syst. Evol. Microbiol.">
        <title>Complete genome sequence of Corynebacterium casei LMG S-19264T (=DSM 44701T), isolated from a smear-ripened cheese.</title>
        <authorList>
            <consortium name="US DOE Joint Genome Institute (JGI-PGF)"/>
            <person name="Walter F."/>
            <person name="Albersmeier A."/>
            <person name="Kalinowski J."/>
            <person name="Ruckert C."/>
        </authorList>
    </citation>
    <scope>NUCLEOTIDE SEQUENCE [LARGE SCALE GENOMIC DNA]</scope>
    <source>
        <strain evidence="7 8">CGMCC 1.12976</strain>
    </source>
</reference>
<protein>
    <submittedName>
        <fullName evidence="7">Hydroxypyruvate reductase</fullName>
    </submittedName>
</protein>
<dbReference type="PANTHER" id="PTHR42789:SF1">
    <property type="entry name" value="D-ISOMER SPECIFIC 2-HYDROXYACID DEHYDROGENASE FAMILY PROTEIN (AFU_ORTHOLOGUE AFUA_6G10090)"/>
    <property type="match status" value="1"/>
</dbReference>
<feature type="domain" description="D-isomer specific 2-hydroxyacid dehydrogenase NAD-binding" evidence="6">
    <location>
        <begin position="116"/>
        <end position="288"/>
    </location>
</feature>
<dbReference type="GO" id="GO:0051287">
    <property type="term" value="F:NAD binding"/>
    <property type="evidence" value="ECO:0007669"/>
    <property type="project" value="InterPro"/>
</dbReference>
<comment type="caution">
    <text evidence="7">The sequence shown here is derived from an EMBL/GenBank/DDBJ whole genome shotgun (WGS) entry which is preliminary data.</text>
</comment>
<evidence type="ECO:0000256" key="4">
    <source>
        <dbReference type="RuleBase" id="RU003719"/>
    </source>
</evidence>
<dbReference type="SUPFAM" id="SSF51735">
    <property type="entry name" value="NAD(P)-binding Rossmann-fold domains"/>
    <property type="match status" value="1"/>
</dbReference>
<dbReference type="GO" id="GO:0016616">
    <property type="term" value="F:oxidoreductase activity, acting on the CH-OH group of donors, NAD or NADP as acceptor"/>
    <property type="evidence" value="ECO:0007669"/>
    <property type="project" value="InterPro"/>
</dbReference>
<evidence type="ECO:0000259" key="5">
    <source>
        <dbReference type="Pfam" id="PF00389"/>
    </source>
</evidence>
<dbReference type="InterPro" id="IPR006139">
    <property type="entry name" value="D-isomer_2_OHA_DH_cat_dom"/>
</dbReference>
<evidence type="ECO:0000313" key="7">
    <source>
        <dbReference type="EMBL" id="GGF10517.1"/>
    </source>
</evidence>
<dbReference type="SUPFAM" id="SSF52283">
    <property type="entry name" value="Formate/glycerate dehydrogenase catalytic domain-like"/>
    <property type="match status" value="1"/>
</dbReference>
<sequence length="326" mass="34449">MIYEKIGPGTHLVEELATHGIDADQPFGPESTLLRHAPISEDRMIELAAGYDGLIGISGSKLTRRVFEALPQLKYVSKIGIGYDVIDIDAANDLGVKVTNTPSPIEIISVAEHAVTLILAAAKRLDYYSLDRIRSGGWTDSVIRSRNLYGSTLGLVGYGRIARAVASRLAPWGVNIVAYDVASIEDSEGVRMVSLDELLSVSDVVSLHAPSFAGGKPVLDAGAIGRLKRGAIVVNTARGVLVDQDALSQALASGQVSVAALDVFEPEPPPGDLELFTNSNLLTTPHCAANVVEAEADMERMAVTNMVELLAGGEPTSLITARTVAP</sequence>
<organism evidence="7 8">
    <name type="scientific">Subtercola lobariae</name>
    <dbReference type="NCBI Taxonomy" id="1588641"/>
    <lineage>
        <taxon>Bacteria</taxon>
        <taxon>Bacillati</taxon>
        <taxon>Actinomycetota</taxon>
        <taxon>Actinomycetes</taxon>
        <taxon>Micrococcales</taxon>
        <taxon>Microbacteriaceae</taxon>
        <taxon>Subtercola</taxon>
    </lineage>
</organism>
<proteinExistence type="inferred from homology"/>
<dbReference type="AlphaFoldDB" id="A0A917B025"/>
<dbReference type="PANTHER" id="PTHR42789">
    <property type="entry name" value="D-ISOMER SPECIFIC 2-HYDROXYACID DEHYDROGENASE FAMILY PROTEIN (AFU_ORTHOLOGUE AFUA_6G10090)"/>
    <property type="match status" value="1"/>
</dbReference>